<dbReference type="Proteomes" id="UP000095594">
    <property type="component" value="Unassembled WGS sequence"/>
</dbReference>
<accession>A0A174KK85</accession>
<sequence>MKMNKILAGLVLAGVCGVGLTAMASSNDGSMNKTVEVKPVNTNTSKYTGGNVTTSEIENYLVNKYGANWATDLLAKNGDRWDEVLENELEAYFGIKYDDLIDYVIEREENELGIDDIDDYDYYTSEEIGKRDEIIKAIESKYGTNWANDLFAKNGEAWDEILENELENQYGQKYDDVIEDIIDLKEHEAGLDLDHDDYDYDDYDDIDDINDFDDIDDHYDND</sequence>
<name>A0A174KK85_9CLOT</name>
<feature type="chain" id="PRO_5008026180" evidence="1">
    <location>
        <begin position="25"/>
        <end position="222"/>
    </location>
</feature>
<evidence type="ECO:0000313" key="2">
    <source>
        <dbReference type="EMBL" id="CUP11241.1"/>
    </source>
</evidence>
<evidence type="ECO:0000256" key="1">
    <source>
        <dbReference type="SAM" id="SignalP"/>
    </source>
</evidence>
<reference evidence="2 3" key="1">
    <citation type="submission" date="2015-09" db="EMBL/GenBank/DDBJ databases">
        <authorList>
            <consortium name="Pathogen Informatics"/>
        </authorList>
    </citation>
    <scope>NUCLEOTIDE SEQUENCE [LARGE SCALE GENOMIC DNA]</scope>
    <source>
        <strain evidence="2 3">2789STDY5834856</strain>
    </source>
</reference>
<proteinExistence type="predicted"/>
<dbReference type="RefSeq" id="WP_055267986.1">
    <property type="nucleotide sequence ID" value="NZ_CABIXQ010000026.1"/>
</dbReference>
<evidence type="ECO:0000313" key="3">
    <source>
        <dbReference type="Proteomes" id="UP000095594"/>
    </source>
</evidence>
<keyword evidence="1" id="KW-0732">Signal</keyword>
<organism evidence="2 3">
    <name type="scientific">Clostridium disporicum</name>
    <dbReference type="NCBI Taxonomy" id="84024"/>
    <lineage>
        <taxon>Bacteria</taxon>
        <taxon>Bacillati</taxon>
        <taxon>Bacillota</taxon>
        <taxon>Clostridia</taxon>
        <taxon>Eubacteriales</taxon>
        <taxon>Clostridiaceae</taxon>
        <taxon>Clostridium</taxon>
    </lineage>
</organism>
<dbReference type="OrthoDB" id="1938641at2"/>
<gene>
    <name evidence="2" type="ORF">ERS852471_03021</name>
</gene>
<dbReference type="EMBL" id="CYZX01000026">
    <property type="protein sequence ID" value="CUP11241.1"/>
    <property type="molecule type" value="Genomic_DNA"/>
</dbReference>
<protein>
    <submittedName>
        <fullName evidence="2">Uncharacterized protein</fullName>
    </submittedName>
</protein>
<dbReference type="AlphaFoldDB" id="A0A174KK85"/>
<feature type="signal peptide" evidence="1">
    <location>
        <begin position="1"/>
        <end position="24"/>
    </location>
</feature>